<reference evidence="2" key="1">
    <citation type="journal article" date="2019" name="MBio">
        <title>Virus Genomes from Deep Sea Sediments Expand the Ocean Megavirome and Support Independent Origins of Viral Gigantism.</title>
        <authorList>
            <person name="Backstrom D."/>
            <person name="Yutin N."/>
            <person name="Jorgensen S.L."/>
            <person name="Dharamshi J."/>
            <person name="Homa F."/>
            <person name="Zaremba-Niedwiedzka K."/>
            <person name="Spang A."/>
            <person name="Wolf Y.I."/>
            <person name="Koonin E.V."/>
            <person name="Ettema T.J."/>
        </authorList>
    </citation>
    <scope>NUCLEOTIDE SEQUENCE</scope>
</reference>
<feature type="domain" description="HNH nuclease" evidence="1">
    <location>
        <begin position="289"/>
        <end position="334"/>
    </location>
</feature>
<gene>
    <name evidence="2" type="ORF">LCPAC404_01020</name>
</gene>
<accession>A0A481ZBZ8</accession>
<keyword evidence="2" id="KW-0378">Hydrolase</keyword>
<protein>
    <submittedName>
        <fullName evidence="2">HNH endonuclease</fullName>
    </submittedName>
</protein>
<dbReference type="InterPro" id="IPR003647">
    <property type="entry name" value="Intron_nuc_1_rpt"/>
</dbReference>
<evidence type="ECO:0000259" key="1">
    <source>
        <dbReference type="Pfam" id="PF13392"/>
    </source>
</evidence>
<organism evidence="2">
    <name type="scientific">Pithovirus LCPAC404</name>
    <dbReference type="NCBI Taxonomy" id="2506597"/>
    <lineage>
        <taxon>Viruses</taxon>
        <taxon>Pithoviruses</taxon>
    </lineage>
</organism>
<dbReference type="InterPro" id="IPR044925">
    <property type="entry name" value="His-Me_finger_sf"/>
</dbReference>
<dbReference type="EMBL" id="MK500595">
    <property type="protein sequence ID" value="QBK93398.1"/>
    <property type="molecule type" value="Genomic_DNA"/>
</dbReference>
<dbReference type="Gene3D" id="3.90.75.20">
    <property type="match status" value="2"/>
</dbReference>
<sequence>MKCDATTKRRKQCKNNAQAGKTKCRVHNGKKKKAKVKFLHTPEKDYCPLCDKEEIWKSMECYGYPNYELSSLGKCWSFGKNILMKQTVSEDGYIHYGLSNIDNQTKLKGVHTWQGSVFFELPLLYGDPAKMTKGRLTMDHINRVKHQNFTCCNLVPATSKQQAANRENKFSDHSGRIVLKLSLNGQTAKKYKSIAQAAREMKTSTWIIADRCDNNISFKGYKFRFFTKEDLGKQKWLSTSDLYPDYAPIEVSEEGYILRANGAISKGFERSKYYSTGWKNIKENAWYNKLVHDIIWSVFHGRLIPDNLEIGHKNRDGKNNHIDNLELVTRSENMKTSFTVGTNKVCVKVRRFCHDGTFKDFDSLIDAEKETKTDVCNISKVINGNVKTSGKDENNFGYCWVRIVDGVLVSNQYENFYHMKACMETAKKSVEIKVRALFYNGSYKDFNSLSEAASEIGNADKKNIGKVIKGKYHTSGKDKDGYGICWVLPSTDNPIENRYGSIEKMKQLMENSNRSGHRRIRALFYDGSRKDFDSVKEAALEINKAHKSTIYHVINGKLNTAGTDANGYGIAWVSLLSDDPIGDRYGTVENMKIYMEKVKKNKTSSVKVTQVYENGEYYDFNSIKRAVEETGDSRWKIDSCINSKQKKTYIDENGDEYTWIRT</sequence>
<dbReference type="InterPro" id="IPR003615">
    <property type="entry name" value="HNH_nuc"/>
</dbReference>
<keyword evidence="2" id="KW-0255">Endonuclease</keyword>
<dbReference type="Pfam" id="PF13392">
    <property type="entry name" value="HNH_3"/>
    <property type="match status" value="1"/>
</dbReference>
<dbReference type="SMART" id="SM00497">
    <property type="entry name" value="IENR1"/>
    <property type="match status" value="5"/>
</dbReference>
<keyword evidence="2" id="KW-0540">Nuclease</keyword>
<name>A0A481ZBZ8_9VIRU</name>
<proteinExistence type="predicted"/>
<evidence type="ECO:0000313" key="2">
    <source>
        <dbReference type="EMBL" id="QBK93398.1"/>
    </source>
</evidence>
<dbReference type="GO" id="GO:0004519">
    <property type="term" value="F:endonuclease activity"/>
    <property type="evidence" value="ECO:0007669"/>
    <property type="project" value="UniProtKB-KW"/>
</dbReference>
<dbReference type="SUPFAM" id="SSF54060">
    <property type="entry name" value="His-Me finger endonucleases"/>
    <property type="match status" value="2"/>
</dbReference>